<comment type="caution">
    <text evidence="1">The sequence shown here is derived from an EMBL/GenBank/DDBJ whole genome shotgun (WGS) entry which is preliminary data.</text>
</comment>
<evidence type="ECO:0000313" key="2">
    <source>
        <dbReference type="Proteomes" id="UP000077628"/>
    </source>
</evidence>
<organism evidence="1 2">
    <name type="scientific">Methylomonas koyamae</name>
    <dbReference type="NCBI Taxonomy" id="702114"/>
    <lineage>
        <taxon>Bacteria</taxon>
        <taxon>Pseudomonadati</taxon>
        <taxon>Pseudomonadota</taxon>
        <taxon>Gammaproteobacteria</taxon>
        <taxon>Methylococcales</taxon>
        <taxon>Methylococcaceae</taxon>
        <taxon>Methylomonas</taxon>
    </lineage>
</organism>
<dbReference type="Proteomes" id="UP000077628">
    <property type="component" value="Unassembled WGS sequence"/>
</dbReference>
<accession>A0A177NNW7</accession>
<dbReference type="STRING" id="702114.A1355_03675"/>
<dbReference type="SUPFAM" id="SSF56935">
    <property type="entry name" value="Porins"/>
    <property type="match status" value="1"/>
</dbReference>
<name>A0A177NNW7_9GAMM</name>
<sequence length="432" mass="48292">MRSRPPTSFPLRPESAISVCRGFSLALLTVFGWLSPASAAADGQFPEVTWHGLLDLRYQHSDAAPGELEHGLGKLRAGGERDRWRVNEAAATLQVRLDWDWMLNATVKYADRQSTPLDLTEAYLAYRPVGAAGWRLAGRLGMFFPPISLENTGTAWSSPYTLSSSTINAWVGEELRAFGGELRVDYQTEAGDKFGVFGAGLANNDTAGLMLAWRGWNLHDFESTLTGRLRLPEGIAIPALFPKQANASQTFVEVDGRPGFYAGIAAERPQRYTLRALYYDNNADPAALSAGQYGWHTRFWSLGAKAELPWETTLISQAMTGRTSMGELLGDLRAVDVGFWSASWLLSRPLGDGRFSVRYERFGSDERDYLPQDRNGEHGQAWTVNYNLTFAQHHQLNVEFSRIFSARPARQERGEAAYQEDTLWQVAYRLFF</sequence>
<proteinExistence type="predicted"/>
<reference evidence="2" key="1">
    <citation type="submission" date="2016-03" db="EMBL/GenBank/DDBJ databases">
        <authorList>
            <person name="Heylen K."/>
            <person name="De Vos P."/>
            <person name="Vekeman B."/>
        </authorList>
    </citation>
    <scope>NUCLEOTIDE SEQUENCE [LARGE SCALE GENOMIC DNA]</scope>
    <source>
        <strain evidence="2">R-45383</strain>
    </source>
</reference>
<protein>
    <recommendedName>
        <fullName evidence="3">Porin</fullName>
    </recommendedName>
</protein>
<dbReference type="RefSeq" id="WP_064027723.1">
    <property type="nucleotide sequence ID" value="NZ_LUUK01000154.1"/>
</dbReference>
<evidence type="ECO:0008006" key="3">
    <source>
        <dbReference type="Google" id="ProtNLM"/>
    </source>
</evidence>
<dbReference type="EMBL" id="LUUK01000154">
    <property type="protein sequence ID" value="OAI19737.1"/>
    <property type="molecule type" value="Genomic_DNA"/>
</dbReference>
<dbReference type="OrthoDB" id="7531957at2"/>
<evidence type="ECO:0000313" key="1">
    <source>
        <dbReference type="EMBL" id="OAI19737.1"/>
    </source>
</evidence>
<gene>
    <name evidence="1" type="ORF">A1355_03675</name>
</gene>
<keyword evidence="2" id="KW-1185">Reference proteome</keyword>
<dbReference type="AlphaFoldDB" id="A0A177NNW7"/>